<feature type="transmembrane region" description="Helical" evidence="10">
    <location>
        <begin position="285"/>
        <end position="305"/>
    </location>
</feature>
<feature type="transmembrane region" description="Helical" evidence="10">
    <location>
        <begin position="229"/>
        <end position="248"/>
    </location>
</feature>
<evidence type="ECO:0000256" key="8">
    <source>
        <dbReference type="ARBA" id="ARBA00023065"/>
    </source>
</evidence>
<evidence type="ECO:0000313" key="11">
    <source>
        <dbReference type="EMBL" id="ADO82391.1"/>
    </source>
</evidence>
<protein>
    <submittedName>
        <fullName evidence="11">Potassium uptake protein, TrkH family</fullName>
        <ecNumber evidence="11">3.6.3.14</ecNumber>
    </submittedName>
</protein>
<keyword evidence="6" id="KW-0630">Potassium</keyword>
<feature type="transmembrane region" description="Helical" evidence="10">
    <location>
        <begin position="190"/>
        <end position="217"/>
    </location>
</feature>
<dbReference type="Proteomes" id="UP000006875">
    <property type="component" value="Chromosome"/>
</dbReference>
<keyword evidence="7 10" id="KW-1133">Transmembrane helix</keyword>
<evidence type="ECO:0000256" key="1">
    <source>
        <dbReference type="ARBA" id="ARBA00004651"/>
    </source>
</evidence>
<feature type="transmembrane region" description="Helical" evidence="10">
    <location>
        <begin position="403"/>
        <end position="426"/>
    </location>
</feature>
<sequence length="445" mass="48707">MIGFALKKMPPSRILLLVFVVAIFVGSFLLLLPAAVTPGNKIGYLTSIFTVTSAVCVTGLTVVDVSKVFSPFGQSVILFFIQLGGLGIMTFSSILFMMIGKRITYHEMKILKEDLNAENTGEIVQLVKRLVMIVFTIEIIGTIFLTLEFLKEMPFKKALLFGIFHSISAFCNAGFSLFTTGLEGYSGSVIINLTIALLIILGGIGFAVISSFISYYKTKKKRFNLSSKMVLRISTILTLGGMVLFFALEYRNPLTIGKMNFFHKIMASFFQSVTTRTAGFNTVPIGSLTPGTIFLFCVLMFIGASPGSTGGGIKTTTFGVIMVYVVGIVRGQEDIEISNRRITWQILNRALAILVISVAYVSTIILIMLMTDHLGFSETIFEVISAFGTVGLSMGVTADMNEFSRILIIITMLIGRVGPLTFALALGEQSKKKERKYPKENILIG</sequence>
<dbReference type="STRING" id="572544.Ilyop_0603"/>
<accession>E3H6H8</accession>
<feature type="transmembrane region" description="Helical" evidence="10">
    <location>
        <begin position="311"/>
        <end position="329"/>
    </location>
</feature>
<dbReference type="eggNOG" id="COG0168">
    <property type="taxonomic scope" value="Bacteria"/>
</dbReference>
<evidence type="ECO:0000256" key="9">
    <source>
        <dbReference type="ARBA" id="ARBA00023136"/>
    </source>
</evidence>
<evidence type="ECO:0000256" key="10">
    <source>
        <dbReference type="SAM" id="Phobius"/>
    </source>
</evidence>
<dbReference type="InterPro" id="IPR003445">
    <property type="entry name" value="Cat_transpt"/>
</dbReference>
<dbReference type="InterPro" id="IPR004772">
    <property type="entry name" value="TrkH"/>
</dbReference>
<name>E3H6H8_ILYPC</name>
<feature type="transmembrane region" description="Helical" evidence="10">
    <location>
        <begin position="130"/>
        <end position="147"/>
    </location>
</feature>
<evidence type="ECO:0000256" key="2">
    <source>
        <dbReference type="ARBA" id="ARBA00022448"/>
    </source>
</evidence>
<feature type="transmembrane region" description="Helical" evidence="10">
    <location>
        <begin position="75"/>
        <end position="99"/>
    </location>
</feature>
<feature type="transmembrane region" description="Helical" evidence="10">
    <location>
        <begin position="14"/>
        <end position="36"/>
    </location>
</feature>
<evidence type="ECO:0000313" key="12">
    <source>
        <dbReference type="Proteomes" id="UP000006875"/>
    </source>
</evidence>
<gene>
    <name evidence="11" type="ordered locus">Ilyop_0603</name>
</gene>
<dbReference type="GO" id="GO:0015379">
    <property type="term" value="F:potassium:chloride symporter activity"/>
    <property type="evidence" value="ECO:0007669"/>
    <property type="project" value="InterPro"/>
</dbReference>
<keyword evidence="11" id="KW-0378">Hydrolase</keyword>
<dbReference type="KEGG" id="ipo:Ilyop_0603"/>
<evidence type="ECO:0000256" key="4">
    <source>
        <dbReference type="ARBA" id="ARBA00022538"/>
    </source>
</evidence>
<organism evidence="11 12">
    <name type="scientific">Ilyobacter polytropus (strain ATCC 51220 / DSM 2926 / LMG 16218 / CuHBu1)</name>
    <dbReference type="NCBI Taxonomy" id="572544"/>
    <lineage>
        <taxon>Bacteria</taxon>
        <taxon>Fusobacteriati</taxon>
        <taxon>Fusobacteriota</taxon>
        <taxon>Fusobacteriia</taxon>
        <taxon>Fusobacteriales</taxon>
        <taxon>Fusobacteriaceae</taxon>
        <taxon>Ilyobacter</taxon>
    </lineage>
</organism>
<dbReference type="Pfam" id="PF02386">
    <property type="entry name" value="TrkH"/>
    <property type="match status" value="1"/>
</dbReference>
<dbReference type="NCBIfam" id="TIGR00933">
    <property type="entry name" value="2a38"/>
    <property type="match status" value="1"/>
</dbReference>
<comment type="subcellular location">
    <subcellularLocation>
        <location evidence="1">Cell membrane</location>
        <topology evidence="1">Multi-pass membrane protein</topology>
    </subcellularLocation>
</comment>
<dbReference type="OrthoDB" id="9810952at2"/>
<keyword evidence="9 10" id="KW-0472">Membrane</keyword>
<keyword evidence="2" id="KW-0813">Transport</keyword>
<keyword evidence="3" id="KW-1003">Cell membrane</keyword>
<proteinExistence type="predicted"/>
<dbReference type="RefSeq" id="WP_013387061.1">
    <property type="nucleotide sequence ID" value="NC_014632.1"/>
</dbReference>
<evidence type="ECO:0000256" key="5">
    <source>
        <dbReference type="ARBA" id="ARBA00022692"/>
    </source>
</evidence>
<dbReference type="PANTHER" id="PTHR32024">
    <property type="entry name" value="TRK SYSTEM POTASSIUM UPTAKE PROTEIN TRKG-RELATED"/>
    <property type="match status" value="1"/>
</dbReference>
<dbReference type="AlphaFoldDB" id="E3H6H8"/>
<keyword evidence="12" id="KW-1185">Reference proteome</keyword>
<feature type="transmembrane region" description="Helical" evidence="10">
    <location>
        <begin position="42"/>
        <end position="63"/>
    </location>
</feature>
<dbReference type="PANTHER" id="PTHR32024:SF1">
    <property type="entry name" value="KTR SYSTEM POTASSIUM UPTAKE PROTEIN B"/>
    <property type="match status" value="1"/>
</dbReference>
<evidence type="ECO:0000256" key="7">
    <source>
        <dbReference type="ARBA" id="ARBA00022989"/>
    </source>
</evidence>
<evidence type="ECO:0000256" key="6">
    <source>
        <dbReference type="ARBA" id="ARBA00022958"/>
    </source>
</evidence>
<dbReference type="GO" id="GO:0016787">
    <property type="term" value="F:hydrolase activity"/>
    <property type="evidence" value="ECO:0007669"/>
    <property type="project" value="UniProtKB-KW"/>
</dbReference>
<dbReference type="GO" id="GO:0005886">
    <property type="term" value="C:plasma membrane"/>
    <property type="evidence" value="ECO:0007669"/>
    <property type="project" value="UniProtKB-SubCell"/>
</dbReference>
<keyword evidence="5 10" id="KW-0812">Transmembrane</keyword>
<feature type="transmembrane region" description="Helical" evidence="10">
    <location>
        <begin position="350"/>
        <end position="370"/>
    </location>
</feature>
<keyword evidence="8" id="KW-0406">Ion transport</keyword>
<dbReference type="EMBL" id="CP002281">
    <property type="protein sequence ID" value="ADO82391.1"/>
    <property type="molecule type" value="Genomic_DNA"/>
</dbReference>
<reference evidence="11 12" key="1">
    <citation type="journal article" date="2010" name="Stand. Genomic Sci.">
        <title>Complete genome sequence of Ilyobacter polytropus type strain (CuHbu1).</title>
        <authorList>
            <person name="Sikorski J."/>
            <person name="Chertkov O."/>
            <person name="Lapidus A."/>
            <person name="Nolan M."/>
            <person name="Lucas S."/>
            <person name="Del Rio T.G."/>
            <person name="Tice H."/>
            <person name="Cheng J.F."/>
            <person name="Tapia R."/>
            <person name="Han C."/>
            <person name="Goodwin L."/>
            <person name="Pitluck S."/>
            <person name="Liolios K."/>
            <person name="Ivanova N."/>
            <person name="Mavromatis K."/>
            <person name="Mikhailova N."/>
            <person name="Pati A."/>
            <person name="Chen A."/>
            <person name="Palaniappan K."/>
            <person name="Land M."/>
            <person name="Hauser L."/>
            <person name="Chang Y.J."/>
            <person name="Jeffries C.D."/>
            <person name="Brambilla E."/>
            <person name="Yasawong M."/>
            <person name="Rohde M."/>
            <person name="Pukall R."/>
            <person name="Spring S."/>
            <person name="Goker M."/>
            <person name="Woyke T."/>
            <person name="Bristow J."/>
            <person name="Eisen J.A."/>
            <person name="Markowitz V."/>
            <person name="Hugenholtz P."/>
            <person name="Kyrpides N.C."/>
            <person name="Klenk H.P."/>
        </authorList>
    </citation>
    <scope>NUCLEOTIDE SEQUENCE [LARGE SCALE GENOMIC DNA]</scope>
    <source>
        <strain evidence="12">ATCC 51220 / DSM 2926 / LMG 16218 / CuHBu1</strain>
    </source>
</reference>
<dbReference type="HOGENOM" id="CLU_026429_0_1_0"/>
<keyword evidence="4" id="KW-0633">Potassium transport</keyword>
<dbReference type="EC" id="3.6.3.14" evidence="11"/>
<evidence type="ECO:0000256" key="3">
    <source>
        <dbReference type="ARBA" id="ARBA00022475"/>
    </source>
</evidence>
<feature type="transmembrane region" description="Helical" evidence="10">
    <location>
        <begin position="159"/>
        <end position="178"/>
    </location>
</feature>